<sequence length="525" mass="57754">VLLCGQSGSGKSACLREAMANMKSSHHRVVKLAFHEQTQAKDVQDTVDSLLEKRGRDTFGPPTGSTCVIWVDDLSLPSVACATARRAGQASAQPLELIRQFCNYGGWYDRAAQSQPFRRTQDCFVVATMSTHSAGDRQVSERLQRHFLLLGVIPPNNESFVHAFSAILEWKLNLEYFPDEVIARAGTMAAATMKAVQLVSEALPQSPSRPQNAVGASDAARIIEGVLMIHDETKDFQHGLGHIWAHECLRALYDRCSSEDDRAKALAGITAAAKSFPYLSQSLAALRNPTLLFTDLFDFESDAKVYKEVEDPSEFQRVLQNIIEQHGASAGQSHELILFPDALDRVARICRALRVPTGCALLIGNPQSGRRSLARLASFLSDMTAIEPHSEQSRHHQPSLLHWRGKVKDALKLAGGQSSSAALLFGDADLGDDALCADIYSLLSTGAIPQMWASEERATVMEIVQEVERAEAKGKEEELAHGLDSEEEEEEEDGDIAKEEGHSEWLAAHTKFADRCHHRLHIILC</sequence>
<dbReference type="InterPro" id="IPR027417">
    <property type="entry name" value="P-loop_NTPase"/>
</dbReference>
<dbReference type="AlphaFoldDB" id="A0A813IUA2"/>
<feature type="region of interest" description="Disordered" evidence="1">
    <location>
        <begin position="470"/>
        <end position="500"/>
    </location>
</feature>
<feature type="compositionally biased region" description="Basic and acidic residues" evidence="1">
    <location>
        <begin position="470"/>
        <end position="484"/>
    </location>
</feature>
<dbReference type="GO" id="GO:0007018">
    <property type="term" value="P:microtubule-based movement"/>
    <property type="evidence" value="ECO:0007669"/>
    <property type="project" value="InterPro"/>
</dbReference>
<feature type="non-terminal residue" evidence="3">
    <location>
        <position position="525"/>
    </location>
</feature>
<feature type="non-terminal residue" evidence="3">
    <location>
        <position position="1"/>
    </location>
</feature>
<accession>A0A813IUA2</accession>
<dbReference type="Gene3D" id="3.40.50.300">
    <property type="entry name" value="P-loop containing nucleotide triphosphate hydrolases"/>
    <property type="match status" value="1"/>
</dbReference>
<evidence type="ECO:0000259" key="2">
    <source>
        <dbReference type="Pfam" id="PF12780"/>
    </source>
</evidence>
<evidence type="ECO:0000313" key="4">
    <source>
        <dbReference type="Proteomes" id="UP000626109"/>
    </source>
</evidence>
<comment type="caution">
    <text evidence="3">The sequence shown here is derived from an EMBL/GenBank/DDBJ whole genome shotgun (WGS) entry which is preliminary data.</text>
</comment>
<dbReference type="Proteomes" id="UP000626109">
    <property type="component" value="Unassembled WGS sequence"/>
</dbReference>
<protein>
    <recommendedName>
        <fullName evidence="2">Dynein heavy chain AAA module D4 domain-containing protein</fullName>
    </recommendedName>
</protein>
<dbReference type="Gene3D" id="1.20.920.30">
    <property type="match status" value="1"/>
</dbReference>
<dbReference type="GO" id="GO:0030286">
    <property type="term" value="C:dynein complex"/>
    <property type="evidence" value="ECO:0007669"/>
    <property type="project" value="InterPro"/>
</dbReference>
<dbReference type="EMBL" id="CAJNNW010013329">
    <property type="protein sequence ID" value="CAE8655249.1"/>
    <property type="molecule type" value="Genomic_DNA"/>
</dbReference>
<dbReference type="Pfam" id="PF12775">
    <property type="entry name" value="AAA_7"/>
    <property type="match status" value="1"/>
</dbReference>
<evidence type="ECO:0000256" key="1">
    <source>
        <dbReference type="SAM" id="MobiDB-lite"/>
    </source>
</evidence>
<dbReference type="PANTHER" id="PTHR45703">
    <property type="entry name" value="DYNEIN HEAVY CHAIN"/>
    <property type="match status" value="1"/>
</dbReference>
<gene>
    <name evidence="3" type="ORF">PGLA2088_LOCUS11518</name>
</gene>
<dbReference type="PANTHER" id="PTHR45703:SF36">
    <property type="entry name" value="DYNEIN HEAVY CHAIN, CYTOPLASMIC"/>
    <property type="match status" value="1"/>
</dbReference>
<dbReference type="GO" id="GO:0051959">
    <property type="term" value="F:dynein light intermediate chain binding"/>
    <property type="evidence" value="ECO:0007669"/>
    <property type="project" value="InterPro"/>
</dbReference>
<name>A0A813IUA2_POLGL</name>
<organism evidence="3 4">
    <name type="scientific">Polarella glacialis</name>
    <name type="common">Dinoflagellate</name>
    <dbReference type="NCBI Taxonomy" id="89957"/>
    <lineage>
        <taxon>Eukaryota</taxon>
        <taxon>Sar</taxon>
        <taxon>Alveolata</taxon>
        <taxon>Dinophyceae</taxon>
        <taxon>Suessiales</taxon>
        <taxon>Suessiaceae</taxon>
        <taxon>Polarella</taxon>
    </lineage>
</organism>
<dbReference type="GO" id="GO:0045505">
    <property type="term" value="F:dynein intermediate chain binding"/>
    <property type="evidence" value="ECO:0007669"/>
    <property type="project" value="InterPro"/>
</dbReference>
<dbReference type="Pfam" id="PF12780">
    <property type="entry name" value="AAA_8"/>
    <property type="match status" value="1"/>
</dbReference>
<feature type="domain" description="Dynein heavy chain AAA module D4" evidence="2">
    <location>
        <begin position="335"/>
        <end position="525"/>
    </location>
</feature>
<dbReference type="InterPro" id="IPR024317">
    <property type="entry name" value="Dynein_heavy_chain_D4_dom"/>
</dbReference>
<dbReference type="InterPro" id="IPR026983">
    <property type="entry name" value="DHC"/>
</dbReference>
<dbReference type="SUPFAM" id="SSF52540">
    <property type="entry name" value="P-loop containing nucleoside triphosphate hydrolases"/>
    <property type="match status" value="1"/>
</dbReference>
<reference evidence="3" key="1">
    <citation type="submission" date="2021-02" db="EMBL/GenBank/DDBJ databases">
        <authorList>
            <person name="Dougan E. K."/>
            <person name="Rhodes N."/>
            <person name="Thang M."/>
            <person name="Chan C."/>
        </authorList>
    </citation>
    <scope>NUCLEOTIDE SEQUENCE</scope>
</reference>
<feature type="compositionally biased region" description="Acidic residues" evidence="1">
    <location>
        <begin position="485"/>
        <end position="494"/>
    </location>
</feature>
<proteinExistence type="predicted"/>
<evidence type="ECO:0000313" key="3">
    <source>
        <dbReference type="EMBL" id="CAE8655249.1"/>
    </source>
</evidence>